<evidence type="ECO:0000313" key="3">
    <source>
        <dbReference type="Proteomes" id="UP000297248"/>
    </source>
</evidence>
<protein>
    <submittedName>
        <fullName evidence="2">Uncharacterized protein</fullName>
    </submittedName>
</protein>
<proteinExistence type="predicted"/>
<reference evidence="1 4" key="3">
    <citation type="submission" date="2020-08" db="EMBL/GenBank/DDBJ databases">
        <title>Genomic Encyclopedia of Type Strains, Phase IV (KMG-IV): sequencing the most valuable type-strain genomes for metagenomic binning, comparative biology and taxonomic classification.</title>
        <authorList>
            <person name="Goeker M."/>
        </authorList>
    </citation>
    <scope>NUCLEOTIDE SEQUENCE [LARGE SCALE GENOMIC DNA]</scope>
    <source>
        <strain evidence="1 4">DSM 100995</strain>
    </source>
</reference>
<dbReference type="OrthoDB" id="9762853at2"/>
<name>A0A4Y8ADK9_9SPHI</name>
<reference evidence="2 3" key="1">
    <citation type="journal article" date="2016" name="Int. J. Syst. Evol. Microbiol.">
        <title>Proposal of Mucilaginibacter phyllosphaerae sp. nov. isolated from the phyllosphere of Galium album.</title>
        <authorList>
            <person name="Aydogan E.L."/>
            <person name="Busse H.J."/>
            <person name="Moser G."/>
            <person name="Muller C."/>
            <person name="Kampfer P."/>
            <person name="Glaeser S.P."/>
        </authorList>
    </citation>
    <scope>NUCLEOTIDE SEQUENCE [LARGE SCALE GENOMIC DNA]</scope>
    <source>
        <strain evidence="2 3">PP-F2FG21</strain>
    </source>
</reference>
<organism evidence="2 3">
    <name type="scientific">Mucilaginibacter phyllosphaerae</name>
    <dbReference type="NCBI Taxonomy" id="1812349"/>
    <lineage>
        <taxon>Bacteria</taxon>
        <taxon>Pseudomonadati</taxon>
        <taxon>Bacteroidota</taxon>
        <taxon>Sphingobacteriia</taxon>
        <taxon>Sphingobacteriales</taxon>
        <taxon>Sphingobacteriaceae</taxon>
        <taxon>Mucilaginibacter</taxon>
    </lineage>
</organism>
<dbReference type="Proteomes" id="UP000297248">
    <property type="component" value="Unassembled WGS sequence"/>
</dbReference>
<dbReference type="RefSeq" id="WP_134336892.1">
    <property type="nucleotide sequence ID" value="NZ_BMCZ01000002.1"/>
</dbReference>
<gene>
    <name evidence="2" type="ORF">E2R65_12960</name>
    <name evidence="1" type="ORF">GGR35_001765</name>
</gene>
<accession>A0A4Y8ADK9</accession>
<sequence>MINELKPQKLVYRDGISQAQRLVAELDPDYIRVEERSLADFVKFANDFAAYLKFFNSENEAAGNWGAFLSGGFEYGSPDQLNWLSGLIAYAENGHESAGYANHADQFANPHIVLFITFLKLLGNIKVQLNQFTKQHLDLYYYQLLGLDQKKPIPDVVNFIVQLTNEVDELVLKKGTQVTAGKDNLGKDRVYNIQKDTLITKAAVAGIKSLYADKRPVYLADKWDEKNKLRSVKEMMSMALGYDTFDPDQFLDADKKTDKDLVSRTALKYQLSDDHLTAIIDLFSTPKSILNGNYVVTALTTAYRRLQIKNKQKQAAGLFAFIELLLADADGRLPNFNGQAVDENIFLQINKALLDKADTLRGPALLYATKELLLSVADFSTLAAYVQKRELDERDWAQVYALLDVVLQKKGIAAVVPPDTEWLDMAKEDDLKAAIMQGETGHARAFGRVSAGNTLYPAIGLAIASPKFVLNDGKRVIDIYLSCTQINGLEKARLQQELNSKAKKMPPFRMMLSADGGWKEIAVNELSFDDFIRTGNSTALPGLSFSNGKISCASAQFAKADVGNYVVDAGGQVYLIEGYIDQKNVEVTLKATVAAAANNQKYAANDVYLNALRIRLNMDEEVTTVTDVPVLPKGLLKEYGGQPMLAMVLNNSGGKQNPAYISWYQLLHQLVIQKIRVDIAVTGIRALTLQNDFSVLSPKKPFEPFGTVPQVGNRFYFSHSQLAGKAIDALTLDFEWLNAPQDFKAYYANYRKVADEEINNSNKPITGNEHFLGKLELIDNEDATPLGNIKLFARNAPVSIRGSFEDIPVDKLNTGEDVVNWKRYFSLELLTDFNHAAYTALLTKQALAYDDKAIRAYTLNAPYVPKIKQLTAGYTTSFEILPGKPDDSARLIGIEAFGYRELSPGNAGGMRLVPLFAHAGELFIGLKGLGRQQQLSLLFQLAGGTANPELPSPVITWSYLKNENWIALPASAVVSDTTNGLANTGLVEINIPGDISNTNRLLGDDLYWLKISVNEYSDAIPDLIDIVAQGVNALFINQGNHASHFTAPLAPGSIRATVQMVAGIKKLDQPFASVGGKPQETEAQFYVRVSERLRHKNRALAVWDYERLILGQFPEIYKVKCMPGTFSDRPEDIGKVDIIVITNTKGLHAFDHFQPKVPADLLLRITGYMEQRIPPFVSIKVRNPVYVKIKVKTGVRIKKGYSEAYYRLQLEQDLKQFLSPWAFDDHADIIIGGNIYHNAIVNFIARQPYIDHVATIKLLQSTGDDPYREVKSAGKAAAANPDMILVSAPAHDISLLTDDEFLPSSMAGIGYMQIDNDFVVIT</sequence>
<comment type="caution">
    <text evidence="2">The sequence shown here is derived from an EMBL/GenBank/DDBJ whole genome shotgun (WGS) entry which is preliminary data.</text>
</comment>
<evidence type="ECO:0000313" key="2">
    <source>
        <dbReference type="EMBL" id="TEW66028.1"/>
    </source>
</evidence>
<dbReference type="EMBL" id="JACIEG010000003">
    <property type="protein sequence ID" value="MBB3969162.1"/>
    <property type="molecule type" value="Genomic_DNA"/>
</dbReference>
<keyword evidence="4" id="KW-1185">Reference proteome</keyword>
<dbReference type="EMBL" id="SNQG01000004">
    <property type="protein sequence ID" value="TEW66028.1"/>
    <property type="molecule type" value="Genomic_DNA"/>
</dbReference>
<evidence type="ECO:0000313" key="4">
    <source>
        <dbReference type="Proteomes" id="UP000583101"/>
    </source>
</evidence>
<evidence type="ECO:0000313" key="1">
    <source>
        <dbReference type="EMBL" id="MBB3969162.1"/>
    </source>
</evidence>
<dbReference type="Proteomes" id="UP000583101">
    <property type="component" value="Unassembled WGS sequence"/>
</dbReference>
<reference evidence="2" key="2">
    <citation type="submission" date="2019-03" db="EMBL/GenBank/DDBJ databases">
        <authorList>
            <person name="Yan Y.-Q."/>
            <person name="Du Z.-J."/>
        </authorList>
    </citation>
    <scope>NUCLEOTIDE SEQUENCE</scope>
    <source>
        <strain evidence="2">PP-F2FG21</strain>
    </source>
</reference>